<dbReference type="InterPro" id="IPR017475">
    <property type="entry name" value="EPS_sugar_tfrase"/>
</dbReference>
<comment type="similarity">
    <text evidence="2">Belongs to the bacterial sugar transferase family.</text>
</comment>
<feature type="transmembrane region" description="Helical" evidence="7">
    <location>
        <begin position="489"/>
        <end position="507"/>
    </location>
</feature>
<organism evidence="10">
    <name type="scientific">Castellaniella ginsengisoli</name>
    <dbReference type="NCBI Taxonomy" id="546114"/>
    <lineage>
        <taxon>Bacteria</taxon>
        <taxon>Pseudomonadati</taxon>
        <taxon>Pseudomonadota</taxon>
        <taxon>Betaproteobacteria</taxon>
        <taxon>Burkholderiales</taxon>
        <taxon>Alcaligenaceae</taxon>
        <taxon>Castellaniella</taxon>
    </lineage>
</organism>
<feature type="domain" description="O-antigen ligase-related" evidence="9">
    <location>
        <begin position="190"/>
        <end position="358"/>
    </location>
</feature>
<feature type="transmembrane region" description="Helical" evidence="7">
    <location>
        <begin position="63"/>
        <end position="82"/>
    </location>
</feature>
<dbReference type="Pfam" id="PF02397">
    <property type="entry name" value="Bac_transf"/>
    <property type="match status" value="1"/>
</dbReference>
<evidence type="ECO:0000256" key="4">
    <source>
        <dbReference type="ARBA" id="ARBA00022692"/>
    </source>
</evidence>
<feature type="transmembrane region" description="Helical" evidence="7">
    <location>
        <begin position="206"/>
        <end position="223"/>
    </location>
</feature>
<evidence type="ECO:0000259" key="9">
    <source>
        <dbReference type="Pfam" id="PF04932"/>
    </source>
</evidence>
<evidence type="ECO:0000256" key="6">
    <source>
        <dbReference type="ARBA" id="ARBA00023136"/>
    </source>
</evidence>
<feature type="transmembrane region" description="Helical" evidence="7">
    <location>
        <begin position="342"/>
        <end position="369"/>
    </location>
</feature>
<dbReference type="InterPro" id="IPR003362">
    <property type="entry name" value="Bact_transf"/>
</dbReference>
<feature type="transmembrane region" description="Helical" evidence="7">
    <location>
        <begin position="552"/>
        <end position="570"/>
    </location>
</feature>
<name>A0AB39CJS2_9BURK</name>
<protein>
    <submittedName>
        <fullName evidence="10">Sugar transferase</fullName>
        <ecNumber evidence="10">2.7.8.-</ecNumber>
    </submittedName>
</protein>
<dbReference type="PANTHER" id="PTHR30576:SF0">
    <property type="entry name" value="UNDECAPRENYL-PHOSPHATE N-ACETYLGALACTOSAMINYL 1-PHOSPHATE TRANSFERASE-RELATED"/>
    <property type="match status" value="1"/>
</dbReference>
<dbReference type="AlphaFoldDB" id="A0AB39CJS2"/>
<dbReference type="PANTHER" id="PTHR30576">
    <property type="entry name" value="COLANIC BIOSYNTHESIS UDP-GLUCOSE LIPID CARRIER TRANSFERASE"/>
    <property type="match status" value="1"/>
</dbReference>
<dbReference type="GO" id="GO:0016780">
    <property type="term" value="F:phosphotransferase activity, for other substituted phosphate groups"/>
    <property type="evidence" value="ECO:0007669"/>
    <property type="project" value="TreeGrafter"/>
</dbReference>
<keyword evidence="4 7" id="KW-0812">Transmembrane</keyword>
<feature type="transmembrane region" description="Helical" evidence="7">
    <location>
        <begin position="120"/>
        <end position="144"/>
    </location>
</feature>
<feature type="transmembrane region" description="Helical" evidence="7">
    <location>
        <begin position="235"/>
        <end position="257"/>
    </location>
</feature>
<feature type="transmembrane region" description="Helical" evidence="7">
    <location>
        <begin position="519"/>
        <end position="540"/>
    </location>
</feature>
<keyword evidence="5 7" id="KW-1133">Transmembrane helix</keyword>
<feature type="transmembrane region" description="Helical" evidence="7">
    <location>
        <begin position="381"/>
        <end position="406"/>
    </location>
</feature>
<keyword evidence="3 10" id="KW-0808">Transferase</keyword>
<feature type="transmembrane region" description="Helical" evidence="7">
    <location>
        <begin position="88"/>
        <end position="108"/>
    </location>
</feature>
<feature type="transmembrane region" description="Helical" evidence="7">
    <location>
        <begin position="454"/>
        <end position="477"/>
    </location>
</feature>
<feature type="transmembrane region" description="Helical" evidence="7">
    <location>
        <begin position="32"/>
        <end position="51"/>
    </location>
</feature>
<evidence type="ECO:0000256" key="5">
    <source>
        <dbReference type="ARBA" id="ARBA00022989"/>
    </source>
</evidence>
<dbReference type="EMBL" id="CP158252">
    <property type="protein sequence ID" value="XDJ42208.1"/>
    <property type="molecule type" value="Genomic_DNA"/>
</dbReference>
<evidence type="ECO:0000256" key="3">
    <source>
        <dbReference type="ARBA" id="ARBA00022679"/>
    </source>
</evidence>
<gene>
    <name evidence="10" type="ORF">ABRY99_01150</name>
</gene>
<evidence type="ECO:0000256" key="7">
    <source>
        <dbReference type="SAM" id="Phobius"/>
    </source>
</evidence>
<accession>A0AB39CJS2</accession>
<dbReference type="RefSeq" id="WP_368643542.1">
    <property type="nucleotide sequence ID" value="NZ_CP158252.1"/>
</dbReference>
<feature type="transmembrane region" description="Helical" evidence="7">
    <location>
        <begin position="156"/>
        <end position="175"/>
    </location>
</feature>
<reference evidence="10" key="1">
    <citation type="submission" date="2024-05" db="EMBL/GenBank/DDBJ databases">
        <authorList>
            <person name="Luo Y.-C."/>
            <person name="Nicholds J."/>
            <person name="Mortimer T."/>
            <person name="Maboni G."/>
        </authorList>
    </citation>
    <scope>NUCLEOTIDE SEQUENCE</scope>
    <source>
        <strain evidence="10">153920</strain>
    </source>
</reference>
<evidence type="ECO:0000256" key="1">
    <source>
        <dbReference type="ARBA" id="ARBA00004141"/>
    </source>
</evidence>
<comment type="subcellular location">
    <subcellularLocation>
        <location evidence="1">Membrane</location>
        <topology evidence="1">Multi-pass membrane protein</topology>
    </subcellularLocation>
</comment>
<dbReference type="EC" id="2.7.8.-" evidence="10"/>
<evidence type="ECO:0000256" key="2">
    <source>
        <dbReference type="ARBA" id="ARBA00006464"/>
    </source>
</evidence>
<evidence type="ECO:0000313" key="10">
    <source>
        <dbReference type="EMBL" id="XDJ42208.1"/>
    </source>
</evidence>
<dbReference type="InterPro" id="IPR007016">
    <property type="entry name" value="O-antigen_ligase-rel_domated"/>
</dbReference>
<feature type="transmembrane region" description="Helical" evidence="7">
    <location>
        <begin position="678"/>
        <end position="702"/>
    </location>
</feature>
<evidence type="ECO:0000259" key="8">
    <source>
        <dbReference type="Pfam" id="PF02397"/>
    </source>
</evidence>
<proteinExistence type="inferred from homology"/>
<sequence>MVHRGFFISSLLTLGLLLAALGSLRDLVTPLGYWGGWLAWAVATMAVTWPVHAPGAARPMPPAWVWGSFAVLVLGMLLSAWGNHSAETLYQGIKITVIGLCCCIAWRLAAGLGWGARVSILRGIVAAVVLVFLASKAAPSGYYIALGAAGREGSFLAWPGVIWKAGAFLMPLFLADMLVRPRYWIANGLAAAGCIFLVLIDGSRTGVLVLGLMILACGLLLAWRRDWAALSGARPAWLLCIPALFVLLLLSTGIGYLSHGAAVLHPAERSRAGGVFGDHAEALMETAVDPIATSRLGSGDPQRVRLLEYGIDRAADCLPLGCGFGSTAMDPGYGIPMHVHNAYLGVLADFGVLGLAGMLGFIVAAVLPIRRVLARGAVGSWDAYFVAASAGAALAYLASLMLHTFSSEMSEWAYLIVMLAFAWLPTMQGAGAAGSGATGQLGCYERRHSRWYEYVLLGGPFQIVAGLLAVAVLPAFLGWGGAFWRQMDPARINTLLAVGLSFLLITLTLRRLGQFSGGVFIAHIAPVVTAVFLVAFAVLFFSRGAYSRPVLLMAYAATLVWCYGACFVGGKYRRRKLAVVPLGETWSIQPRRNMEVRRLAAPDLAGVRYDAVVADLEAKGLAPDWERFLAQCILSHIPVFHVRQMRENLTGRVEIEHLSENDVGALLPSPLYSVCKRLIDIAGVLVVVPVAVPLMLLTALAVRLDSPGPALFVQSRVGLGGRDFRIFKFRSMTVGAESNGARLACEDDGRITRVGRFIRNTRLDELPQLWNVLKGDMSLIGPRPEQREFVDRFDAEIPFYIYRHVVRPGITGWAQVMQGYAGDADATRVKIQHDFYYIKHFSLWLDILIVFKTVRIVLTGWGAR</sequence>
<feature type="domain" description="Bacterial sugar transferase" evidence="8">
    <location>
        <begin position="676"/>
        <end position="858"/>
    </location>
</feature>
<feature type="transmembrane region" description="Helical" evidence="7">
    <location>
        <begin position="412"/>
        <end position="433"/>
    </location>
</feature>
<feature type="transmembrane region" description="Helical" evidence="7">
    <location>
        <begin position="182"/>
        <end position="200"/>
    </location>
</feature>
<dbReference type="NCBIfam" id="TIGR03025">
    <property type="entry name" value="EPS_sugtrans"/>
    <property type="match status" value="1"/>
</dbReference>
<keyword evidence="6 7" id="KW-0472">Membrane</keyword>
<dbReference type="GO" id="GO:0016020">
    <property type="term" value="C:membrane"/>
    <property type="evidence" value="ECO:0007669"/>
    <property type="project" value="UniProtKB-SubCell"/>
</dbReference>
<dbReference type="Pfam" id="PF04932">
    <property type="entry name" value="Wzy_C"/>
    <property type="match status" value="1"/>
</dbReference>